<organism evidence="2 3">
    <name type="scientific">Halobacteriovorax vibrionivorans</name>
    <dbReference type="NCBI Taxonomy" id="2152716"/>
    <lineage>
        <taxon>Bacteria</taxon>
        <taxon>Pseudomonadati</taxon>
        <taxon>Bdellovibrionota</taxon>
        <taxon>Bacteriovoracia</taxon>
        <taxon>Bacteriovoracales</taxon>
        <taxon>Halobacteriovoraceae</taxon>
        <taxon>Halobacteriovorax</taxon>
    </lineage>
</organism>
<gene>
    <name evidence="2" type="ORF">DAY19_11155</name>
</gene>
<name>A0ABY0IC51_9BACT</name>
<protein>
    <recommendedName>
        <fullName evidence="4">Outer membrane protein beta-barrel domain-containing protein</fullName>
    </recommendedName>
</protein>
<evidence type="ECO:0000313" key="3">
    <source>
        <dbReference type="Proteomes" id="UP000443582"/>
    </source>
</evidence>
<accession>A0ABY0IC51</accession>
<evidence type="ECO:0000313" key="2">
    <source>
        <dbReference type="EMBL" id="RZF20537.1"/>
    </source>
</evidence>
<dbReference type="SUPFAM" id="SSF56925">
    <property type="entry name" value="OMPA-like"/>
    <property type="match status" value="1"/>
</dbReference>
<reference evidence="3" key="1">
    <citation type="journal article" date="2019" name="Int. J. Syst. Evol. Microbiol.">
        <title>Halobacteriovorax valvorus sp. nov., a novel prokaryotic predator isolated from coastal seawater of China.</title>
        <authorList>
            <person name="Chen M.-X."/>
        </authorList>
    </citation>
    <scope>NUCLEOTIDE SEQUENCE [LARGE SCALE GENOMIC DNA]</scope>
    <source>
        <strain evidence="3">BL9</strain>
    </source>
</reference>
<dbReference type="InterPro" id="IPR011250">
    <property type="entry name" value="OMP/PagP_B-barrel"/>
</dbReference>
<keyword evidence="3" id="KW-1185">Reference proteome</keyword>
<dbReference type="Gene3D" id="2.40.160.20">
    <property type="match status" value="1"/>
</dbReference>
<sequence length="373" mass="40114">MTGRFSKLIISLICLLGLFSASALDIDEKLTFRILQTSDTKKTILVNRGLEDGLVVGDHAKLFITTGVFARGVVIRATPSRSVWSIYRIVKPNEIHVDKVANLKISSPVKLTEDRTKSLQAATSGRQMGEPVDVQRQRNSSRTQVVQDTPRASYDEQSELDAIKTTGFASDQSIERRTPSKILSDKNMAFNISAGLNMLSGTYDNVGDATDAEISAIGLNGEFEYFFAKSDSFLQKFSLKATLGYYSGETGIAGSTATSIDFGGAVDFHFTNPLATNRITPYLEAGFGLSLATLDAIPQSSGSSVTESLSGSGTYMFAGAGAKYTMDSGFGFYAKGDYFSTSSTFSIETGGSTVDNTIDFSGFRAIAGAYLRF</sequence>
<feature type="region of interest" description="Disordered" evidence="1">
    <location>
        <begin position="120"/>
        <end position="152"/>
    </location>
</feature>
<dbReference type="RefSeq" id="WP_115362449.1">
    <property type="nucleotide sequence ID" value="NZ_QDKL01000003.1"/>
</dbReference>
<evidence type="ECO:0008006" key="4">
    <source>
        <dbReference type="Google" id="ProtNLM"/>
    </source>
</evidence>
<comment type="caution">
    <text evidence="2">The sequence shown here is derived from an EMBL/GenBank/DDBJ whole genome shotgun (WGS) entry which is preliminary data.</text>
</comment>
<feature type="compositionally biased region" description="Polar residues" evidence="1">
    <location>
        <begin position="137"/>
        <end position="147"/>
    </location>
</feature>
<proteinExistence type="predicted"/>
<dbReference type="Proteomes" id="UP000443582">
    <property type="component" value="Unassembled WGS sequence"/>
</dbReference>
<dbReference type="EMBL" id="QDKL01000003">
    <property type="protein sequence ID" value="RZF20537.1"/>
    <property type="molecule type" value="Genomic_DNA"/>
</dbReference>
<evidence type="ECO:0000256" key="1">
    <source>
        <dbReference type="SAM" id="MobiDB-lite"/>
    </source>
</evidence>